<dbReference type="InterPro" id="IPR013784">
    <property type="entry name" value="Carb-bd-like_fold"/>
</dbReference>
<feature type="non-terminal residue" evidence="2">
    <location>
        <position position="441"/>
    </location>
</feature>
<evidence type="ECO:0000313" key="2">
    <source>
        <dbReference type="EMBL" id="KMZ66832.1"/>
    </source>
</evidence>
<dbReference type="InterPro" id="IPR002044">
    <property type="entry name" value="CBM20"/>
</dbReference>
<feature type="domain" description="CBM20" evidence="1">
    <location>
        <begin position="73"/>
        <end position="170"/>
    </location>
</feature>
<dbReference type="OrthoDB" id="6123450at2759"/>
<dbReference type="Pfam" id="PF00686">
    <property type="entry name" value="CBM_20"/>
    <property type="match status" value="1"/>
</dbReference>
<keyword evidence="3" id="KW-1185">Reference proteome</keyword>
<dbReference type="SUPFAM" id="SSF49452">
    <property type="entry name" value="Starch-binding domain-like"/>
    <property type="match status" value="1"/>
</dbReference>
<accession>A0A0K9PF08</accession>
<dbReference type="PROSITE" id="PS51166">
    <property type="entry name" value="CBM20"/>
    <property type="match status" value="1"/>
</dbReference>
<dbReference type="AlphaFoldDB" id="A0A0K9PF08"/>
<dbReference type="Gene3D" id="2.60.40.10">
    <property type="entry name" value="Immunoglobulins"/>
    <property type="match status" value="1"/>
</dbReference>
<dbReference type="GO" id="GO:0016301">
    <property type="term" value="F:kinase activity"/>
    <property type="evidence" value="ECO:0007669"/>
    <property type="project" value="UniProtKB-KW"/>
</dbReference>
<name>A0A0K9PF08_ZOSMR</name>
<keyword evidence="2" id="KW-0418">Kinase</keyword>
<protein>
    <submittedName>
        <fullName evidence="2">Phosphoglucan, water dikinase</fullName>
    </submittedName>
</protein>
<dbReference type="PANTHER" id="PTHR47453:SF1">
    <property type="entry name" value="PHOSPHOGLUCAN, WATER DIKINASE, CHLOROPLASTIC"/>
    <property type="match status" value="1"/>
</dbReference>
<comment type="caution">
    <text evidence="2">The sequence shown here is derived from an EMBL/GenBank/DDBJ whole genome shotgun (WGS) entry which is preliminary data.</text>
</comment>
<evidence type="ECO:0000259" key="1">
    <source>
        <dbReference type="PROSITE" id="PS51166"/>
    </source>
</evidence>
<reference evidence="3" key="1">
    <citation type="journal article" date="2016" name="Nature">
        <title>The genome of the seagrass Zostera marina reveals angiosperm adaptation to the sea.</title>
        <authorList>
            <person name="Olsen J.L."/>
            <person name="Rouze P."/>
            <person name="Verhelst B."/>
            <person name="Lin Y.-C."/>
            <person name="Bayer T."/>
            <person name="Collen J."/>
            <person name="Dattolo E."/>
            <person name="De Paoli E."/>
            <person name="Dittami S."/>
            <person name="Maumus F."/>
            <person name="Michel G."/>
            <person name="Kersting A."/>
            <person name="Lauritano C."/>
            <person name="Lohaus R."/>
            <person name="Toepel M."/>
            <person name="Tonon T."/>
            <person name="Vanneste K."/>
            <person name="Amirebrahimi M."/>
            <person name="Brakel J."/>
            <person name="Bostroem C."/>
            <person name="Chovatia M."/>
            <person name="Grimwood J."/>
            <person name="Jenkins J.W."/>
            <person name="Jueterbock A."/>
            <person name="Mraz A."/>
            <person name="Stam W.T."/>
            <person name="Tice H."/>
            <person name="Bornberg-Bauer E."/>
            <person name="Green P.J."/>
            <person name="Pearson G.A."/>
            <person name="Procaccini G."/>
            <person name="Duarte C.M."/>
            <person name="Schmutz J."/>
            <person name="Reusch T.B.H."/>
            <person name="Van de Peer Y."/>
        </authorList>
    </citation>
    <scope>NUCLEOTIDE SEQUENCE [LARGE SCALE GENOMIC DNA]</scope>
    <source>
        <strain evidence="3">cv. Finnish</strain>
    </source>
</reference>
<dbReference type="PANTHER" id="PTHR47453">
    <property type="entry name" value="PHOSPHOGLUCAN, WATER DIKINASE, CHLOROPLASTIC"/>
    <property type="match status" value="1"/>
</dbReference>
<dbReference type="SMART" id="SM01065">
    <property type="entry name" value="CBM_2"/>
    <property type="match status" value="1"/>
</dbReference>
<dbReference type="Proteomes" id="UP000036987">
    <property type="component" value="Unassembled WGS sequence"/>
</dbReference>
<dbReference type="GO" id="GO:2001070">
    <property type="term" value="F:starch binding"/>
    <property type="evidence" value="ECO:0007669"/>
    <property type="project" value="InterPro"/>
</dbReference>
<dbReference type="InterPro" id="IPR013783">
    <property type="entry name" value="Ig-like_fold"/>
</dbReference>
<sequence>MASSSSIIRSFPINSAPLFFKPQSRSHPTSLHFFSTLHHQRQPDRYMSMCFRPGSSIFSCRISSVEKHEAGMSKSGEIVKIRTLLDHQVKFGQQVAVLGSTPELGLWKKHVPMTWTEEGWIAELDLRGGKTAELKFVILSDKCMVWENGDNRRLMVPECGEFHLLCHWNRTNESLELTEEICDEKLEVKELKVDDKSYQNLEDEDADDDSGGSSPFVEQWQGNEASFMRSNDHKNREFDRSWNTQELDGPALKLVQGDQRARNWWRKLEVVHELLVGDYGENDMLEALVYSAIYLKWINTGQIPCFEGGGHHRPNRLAEISRRIFRVIENMSYAKDESPQNVLVIRKIHSCLPSFKSEFTVSVPLTRIRDIAHRNDIPHDLKQEIKHTIQNKLHRNAGPEDLIATEAMLLRITKEPGQYSEAFIEQFKIFHLELKDFFNAG</sequence>
<dbReference type="EMBL" id="LFYR01000956">
    <property type="protein sequence ID" value="KMZ66832.1"/>
    <property type="molecule type" value="Genomic_DNA"/>
</dbReference>
<evidence type="ECO:0000313" key="3">
    <source>
        <dbReference type="Proteomes" id="UP000036987"/>
    </source>
</evidence>
<proteinExistence type="predicted"/>
<organism evidence="2 3">
    <name type="scientific">Zostera marina</name>
    <name type="common">Eelgrass</name>
    <dbReference type="NCBI Taxonomy" id="29655"/>
    <lineage>
        <taxon>Eukaryota</taxon>
        <taxon>Viridiplantae</taxon>
        <taxon>Streptophyta</taxon>
        <taxon>Embryophyta</taxon>
        <taxon>Tracheophyta</taxon>
        <taxon>Spermatophyta</taxon>
        <taxon>Magnoliopsida</taxon>
        <taxon>Liliopsida</taxon>
        <taxon>Zosteraceae</taxon>
        <taxon>Zostera</taxon>
    </lineage>
</organism>
<keyword evidence="2" id="KW-0808">Transferase</keyword>
<gene>
    <name evidence="2" type="ORF">ZOSMA_288G00330</name>
</gene>